<feature type="transmembrane region" description="Helical" evidence="1">
    <location>
        <begin position="117"/>
        <end position="134"/>
    </location>
</feature>
<feature type="transmembrane region" description="Helical" evidence="1">
    <location>
        <begin position="140"/>
        <end position="158"/>
    </location>
</feature>
<feature type="transmembrane region" description="Helical" evidence="1">
    <location>
        <begin position="7"/>
        <end position="24"/>
    </location>
</feature>
<feature type="transmembrane region" description="Helical" evidence="1">
    <location>
        <begin position="225"/>
        <end position="246"/>
    </location>
</feature>
<evidence type="ECO:0000256" key="1">
    <source>
        <dbReference type="SAM" id="Phobius"/>
    </source>
</evidence>
<sequence>MSKQEKIIYLLFPFLIFLPFLFWLRRYLNIDFWYDEVFTLTNYVFCPIAKTLSDYSFPNNHIFANLLNNLYLRILGIKDIYQLLATPYKIRLLELFYTGVGLFYLYRIGKEFFDENVAFLSLSVLTTTVTYYNFVLQVRGFSLSLMLVTILLFYILKYIEAPRPFSALIIILSTAFLLYAIPSNLYLLLGVFGYYFLSLLRGKREKRKKREEMVKISSRERRNQISLLFLLFLGILLSGLFYSPVLRDVVSNRFVRSYGLFYLPTLFSSLPFTLAHFFSARYLFLPLIIIGLFSYGRKKERMSLGFLFSLLLLPFIFSFVRGDRPYLRIFVILTPIFALSISVLLAGALHFISGHFRRKEVFPFLLLGIILYNQITFAFQIREIERRLARDIEEGVQSQDLNYNYYQAHYQPLCLLREFKEIYDAKPQKVFLVEYDRAALPVYLEKFAIPWEQFTSLEQLRKEVLERGGCYVITALPNNFLRILSYLSEFEVKKINSGLDFHRIFEIKKRQ</sequence>
<keyword evidence="1" id="KW-0812">Transmembrane</keyword>
<protein>
    <submittedName>
        <fullName evidence="2">Uncharacterized protein</fullName>
    </submittedName>
</protein>
<feature type="transmembrane region" description="Helical" evidence="1">
    <location>
        <begin position="326"/>
        <end position="349"/>
    </location>
</feature>
<proteinExistence type="predicted"/>
<name>A0A7C3UNI8_UNCW3</name>
<reference evidence="2" key="1">
    <citation type="journal article" date="2020" name="mSystems">
        <title>Genome- and Community-Level Interaction Insights into Carbon Utilization and Element Cycling Functions of Hydrothermarchaeota in Hydrothermal Sediment.</title>
        <authorList>
            <person name="Zhou Z."/>
            <person name="Liu Y."/>
            <person name="Xu W."/>
            <person name="Pan J."/>
            <person name="Luo Z.H."/>
            <person name="Li M."/>
        </authorList>
    </citation>
    <scope>NUCLEOTIDE SEQUENCE [LARGE SCALE GENOMIC DNA]</scope>
    <source>
        <strain evidence="2">SpSt-906</strain>
    </source>
</reference>
<organism evidence="2">
    <name type="scientific">candidate division WOR-3 bacterium</name>
    <dbReference type="NCBI Taxonomy" id="2052148"/>
    <lineage>
        <taxon>Bacteria</taxon>
        <taxon>Bacteria division WOR-3</taxon>
    </lineage>
</organism>
<feature type="transmembrane region" description="Helical" evidence="1">
    <location>
        <begin position="88"/>
        <end position="105"/>
    </location>
</feature>
<feature type="transmembrane region" description="Helical" evidence="1">
    <location>
        <begin position="187"/>
        <end position="204"/>
    </location>
</feature>
<comment type="caution">
    <text evidence="2">The sequence shown here is derived from an EMBL/GenBank/DDBJ whole genome shotgun (WGS) entry which is preliminary data.</text>
</comment>
<feature type="transmembrane region" description="Helical" evidence="1">
    <location>
        <begin position="361"/>
        <end position="381"/>
    </location>
</feature>
<evidence type="ECO:0000313" key="2">
    <source>
        <dbReference type="EMBL" id="HGE98663.1"/>
    </source>
</evidence>
<gene>
    <name evidence="2" type="ORF">ENX07_01120</name>
</gene>
<feature type="transmembrane region" description="Helical" evidence="1">
    <location>
        <begin position="266"/>
        <end position="295"/>
    </location>
</feature>
<keyword evidence="1" id="KW-1133">Transmembrane helix</keyword>
<feature type="transmembrane region" description="Helical" evidence="1">
    <location>
        <begin position="302"/>
        <end position="320"/>
    </location>
</feature>
<accession>A0A7C3UNI8</accession>
<dbReference type="EMBL" id="DTMQ01000009">
    <property type="protein sequence ID" value="HGE98663.1"/>
    <property type="molecule type" value="Genomic_DNA"/>
</dbReference>
<keyword evidence="1" id="KW-0472">Membrane</keyword>
<dbReference type="AlphaFoldDB" id="A0A7C3UNI8"/>